<keyword evidence="2" id="KW-1185">Reference proteome</keyword>
<gene>
    <name evidence="1" type="ORF">QQZ08_006431</name>
</gene>
<evidence type="ECO:0000313" key="2">
    <source>
        <dbReference type="Proteomes" id="UP001498421"/>
    </source>
</evidence>
<protein>
    <submittedName>
        <fullName evidence="1">Uncharacterized protein</fullName>
    </submittedName>
</protein>
<proteinExistence type="predicted"/>
<dbReference type="EMBL" id="JAZAVK010000058">
    <property type="protein sequence ID" value="KAK7427004.1"/>
    <property type="molecule type" value="Genomic_DNA"/>
</dbReference>
<reference evidence="1 2" key="1">
    <citation type="journal article" date="2025" name="Microbiol. Resour. Announc.">
        <title>Draft genome sequences for Neonectria magnoliae and Neonectria punicea, canker pathogens of Liriodendron tulipifera and Acer saccharum in West Virginia.</title>
        <authorList>
            <person name="Petronek H.M."/>
            <person name="Kasson M.T."/>
            <person name="Metheny A.M."/>
            <person name="Stauder C.M."/>
            <person name="Lovett B."/>
            <person name="Lynch S.C."/>
            <person name="Garnas J.R."/>
            <person name="Kasson L.R."/>
            <person name="Stajich J.E."/>
        </authorList>
    </citation>
    <scope>NUCLEOTIDE SEQUENCE [LARGE SCALE GENOMIC DNA]</scope>
    <source>
        <strain evidence="1 2">NRRL 64651</strain>
    </source>
</reference>
<dbReference type="Proteomes" id="UP001498421">
    <property type="component" value="Unassembled WGS sequence"/>
</dbReference>
<sequence length="66" mass="7203">MAQSIKKSNYGCRWPLGSHVFAALQAESSSNVSVLSRKCSKSTFVSDIKVYKVVAYLKSQESTGLT</sequence>
<name>A0ABR1I169_9HYPO</name>
<organism evidence="1 2">
    <name type="scientific">Neonectria magnoliae</name>
    <dbReference type="NCBI Taxonomy" id="2732573"/>
    <lineage>
        <taxon>Eukaryota</taxon>
        <taxon>Fungi</taxon>
        <taxon>Dikarya</taxon>
        <taxon>Ascomycota</taxon>
        <taxon>Pezizomycotina</taxon>
        <taxon>Sordariomycetes</taxon>
        <taxon>Hypocreomycetidae</taxon>
        <taxon>Hypocreales</taxon>
        <taxon>Nectriaceae</taxon>
        <taxon>Neonectria</taxon>
    </lineage>
</organism>
<accession>A0ABR1I169</accession>
<evidence type="ECO:0000313" key="1">
    <source>
        <dbReference type="EMBL" id="KAK7427004.1"/>
    </source>
</evidence>
<comment type="caution">
    <text evidence="1">The sequence shown here is derived from an EMBL/GenBank/DDBJ whole genome shotgun (WGS) entry which is preliminary data.</text>
</comment>